<dbReference type="VEuPathDB" id="AmoebaDB:EIN_273670"/>
<feature type="binding site" evidence="3">
    <location>
        <position position="332"/>
    </location>
    <ligand>
        <name>ATP</name>
        <dbReference type="ChEBI" id="CHEBI:30616"/>
    </ligand>
</feature>
<dbReference type="GO" id="GO:0004674">
    <property type="term" value="F:protein serine/threonine kinase activity"/>
    <property type="evidence" value="ECO:0007669"/>
    <property type="project" value="UniProtKB-EC"/>
</dbReference>
<dbReference type="GO" id="GO:0010506">
    <property type="term" value="P:regulation of autophagy"/>
    <property type="evidence" value="ECO:0007669"/>
    <property type="project" value="InterPro"/>
</dbReference>
<feature type="domain" description="Protein kinase" evidence="4">
    <location>
        <begin position="295"/>
        <end position="573"/>
    </location>
</feature>
<evidence type="ECO:0000256" key="1">
    <source>
        <dbReference type="ARBA" id="ARBA00022741"/>
    </source>
</evidence>
<dbReference type="PROSITE" id="PS00108">
    <property type="entry name" value="PROTEIN_KINASE_ST"/>
    <property type="match status" value="1"/>
</dbReference>
<keyword evidence="5" id="KW-0808">Transferase</keyword>
<dbReference type="OrthoDB" id="27063at2759"/>
<dbReference type="PROSITE" id="PS50011">
    <property type="entry name" value="PROTEIN_KINASE_DOM"/>
    <property type="match status" value="1"/>
</dbReference>
<dbReference type="InterPro" id="IPR045269">
    <property type="entry name" value="Atg1-like"/>
</dbReference>
<dbReference type="OMA" id="FMNDINS"/>
<dbReference type="InterPro" id="IPR017441">
    <property type="entry name" value="Protein_kinase_ATP_BS"/>
</dbReference>
<dbReference type="PROSITE" id="PS00107">
    <property type="entry name" value="PROTEIN_KINASE_ATP"/>
    <property type="match status" value="1"/>
</dbReference>
<dbReference type="Proteomes" id="UP000014680">
    <property type="component" value="Unassembled WGS sequence"/>
</dbReference>
<dbReference type="GeneID" id="14886919"/>
<dbReference type="InterPro" id="IPR011009">
    <property type="entry name" value="Kinase-like_dom_sf"/>
</dbReference>
<dbReference type="GO" id="GO:0005737">
    <property type="term" value="C:cytoplasm"/>
    <property type="evidence" value="ECO:0007669"/>
    <property type="project" value="TreeGrafter"/>
</dbReference>
<evidence type="ECO:0000313" key="5">
    <source>
        <dbReference type="EMBL" id="ELP87830.1"/>
    </source>
</evidence>
<sequence length="578" mass="66754">MESQSSVRRSLLISTEDRFTQYSLLLFKLIERIKTHAIELSRKLFLSDKDFEITKGLVECMTKIESPFFEGILNYQTGFDETTNEETILITCEIDRLVLDYFNSAISIDAVRYFSSDIQTLLDTVLALRKSLSDNLKTPILFLFTEMSVSIQSDPSSPIPQLKLSVLGFILPYVIDSMKHLDGISPYIPPDLQNKTVTKKDVTKLEVPSFLVLLHKLLFQKNPAVNYKQMTSMAFGDITTDVAPPIQFLQKLFKKKPSFPKILEMMRKNDFFKQCWQFKYIQPIPIESMFSVFDMSSVKILGKGAFGCVFSASHVGNYYAIKELSLADVALKEVRTMVLCHHPNIVTLFQFYTSKMSVRSLFNTLEPLKSELYYYVVMECSAYGSLYNFMSMNKSGVSLEYIQQFMNDINSAMEYLIFTRQIIHRDLKTQNVLVFQDQTKKIGLTLKLCDFGSSRLIGDNIFDTFFVGTGHTNQPEISHGKIYNEKCDLFSIGVMLYEMITGIMLNVKKDPSVPIQNYYTFYQQKLLELMNNRSNFVAGKQQNFEILVDLMRGLFVDQTQRPTWEQYLQHPFFKIIFV</sequence>
<keyword evidence="6" id="KW-1185">Reference proteome</keyword>
<evidence type="ECO:0000256" key="3">
    <source>
        <dbReference type="PROSITE-ProRule" id="PRU10141"/>
    </source>
</evidence>
<protein>
    <submittedName>
        <fullName evidence="5">Mitogen-activated protein kinase kinase, putative</fullName>
        <ecNumber evidence="5">2.7.11.1</ecNumber>
    </submittedName>
</protein>
<dbReference type="InterPro" id="IPR000719">
    <property type="entry name" value="Prot_kinase_dom"/>
</dbReference>
<dbReference type="SMART" id="SM00220">
    <property type="entry name" value="S_TKc"/>
    <property type="match status" value="1"/>
</dbReference>
<name>A0A0A1U1C6_ENTIV</name>
<gene>
    <name evidence="5" type="ORF">EIN_273670</name>
</gene>
<dbReference type="EC" id="2.7.11.1" evidence="5"/>
<dbReference type="AlphaFoldDB" id="A0A0A1U1C6"/>
<dbReference type="InterPro" id="IPR008271">
    <property type="entry name" value="Ser/Thr_kinase_AS"/>
</dbReference>
<organism evidence="5 6">
    <name type="scientific">Entamoeba invadens IP1</name>
    <dbReference type="NCBI Taxonomy" id="370355"/>
    <lineage>
        <taxon>Eukaryota</taxon>
        <taxon>Amoebozoa</taxon>
        <taxon>Evosea</taxon>
        <taxon>Archamoebae</taxon>
        <taxon>Mastigamoebida</taxon>
        <taxon>Entamoebidae</taxon>
        <taxon>Entamoeba</taxon>
    </lineage>
</organism>
<dbReference type="Gene3D" id="1.10.510.10">
    <property type="entry name" value="Transferase(Phosphotransferase) domain 1"/>
    <property type="match status" value="1"/>
</dbReference>
<dbReference type="SUPFAM" id="SSF56112">
    <property type="entry name" value="Protein kinase-like (PK-like)"/>
    <property type="match status" value="1"/>
</dbReference>
<dbReference type="Gene3D" id="3.30.200.20">
    <property type="entry name" value="Phosphorylase Kinase, domain 1"/>
    <property type="match status" value="1"/>
</dbReference>
<evidence type="ECO:0000313" key="6">
    <source>
        <dbReference type="Proteomes" id="UP000014680"/>
    </source>
</evidence>
<keyword evidence="2 3" id="KW-0067">ATP-binding</keyword>
<proteinExistence type="predicted"/>
<dbReference type="PANTHER" id="PTHR24348:SF70">
    <property type="entry name" value="PROTEIN KINASE DOMAIN CONTAINING PROTEIN"/>
    <property type="match status" value="1"/>
</dbReference>
<reference evidence="5 6" key="1">
    <citation type="submission" date="2012-10" db="EMBL/GenBank/DDBJ databases">
        <authorList>
            <person name="Zafar N."/>
            <person name="Inman J."/>
            <person name="Hall N."/>
            <person name="Lorenzi H."/>
            <person name="Caler E."/>
        </authorList>
    </citation>
    <scope>NUCLEOTIDE SEQUENCE [LARGE SCALE GENOMIC DNA]</scope>
    <source>
        <strain evidence="5 6">IP1</strain>
    </source>
</reference>
<evidence type="ECO:0000256" key="2">
    <source>
        <dbReference type="ARBA" id="ARBA00022840"/>
    </source>
</evidence>
<dbReference type="KEGG" id="eiv:EIN_273670"/>
<dbReference type="CDD" id="cd00180">
    <property type="entry name" value="PKc"/>
    <property type="match status" value="1"/>
</dbReference>
<dbReference type="GO" id="GO:0005524">
    <property type="term" value="F:ATP binding"/>
    <property type="evidence" value="ECO:0007669"/>
    <property type="project" value="UniProtKB-UniRule"/>
</dbReference>
<keyword evidence="1 3" id="KW-0547">Nucleotide-binding</keyword>
<dbReference type="RefSeq" id="XP_004254601.1">
    <property type="nucleotide sequence ID" value="XM_004254553.1"/>
</dbReference>
<dbReference type="PANTHER" id="PTHR24348">
    <property type="entry name" value="SERINE/THREONINE-PROTEIN KINASE UNC-51-RELATED"/>
    <property type="match status" value="1"/>
</dbReference>
<dbReference type="Pfam" id="PF00069">
    <property type="entry name" value="Pkinase"/>
    <property type="match status" value="1"/>
</dbReference>
<accession>A0A0A1U1C6</accession>
<keyword evidence="5" id="KW-0418">Kinase</keyword>
<dbReference type="EMBL" id="KB206783">
    <property type="protein sequence ID" value="ELP87830.1"/>
    <property type="molecule type" value="Genomic_DNA"/>
</dbReference>
<evidence type="ECO:0000259" key="4">
    <source>
        <dbReference type="PROSITE" id="PS50011"/>
    </source>
</evidence>